<evidence type="ECO:0000313" key="4">
    <source>
        <dbReference type="Proteomes" id="UP000019151"/>
    </source>
</evidence>
<feature type="domain" description="DUF4397" evidence="2">
    <location>
        <begin position="33"/>
        <end position="144"/>
    </location>
</feature>
<accession>W0RD42</accession>
<name>W0RD42_9BACT</name>
<dbReference type="STRING" id="861299.J421_1507"/>
<gene>
    <name evidence="3" type="ORF">J421_1507</name>
</gene>
<dbReference type="AlphaFoldDB" id="W0RD42"/>
<feature type="signal peptide" evidence="1">
    <location>
        <begin position="1"/>
        <end position="27"/>
    </location>
</feature>
<evidence type="ECO:0000256" key="1">
    <source>
        <dbReference type="SAM" id="SignalP"/>
    </source>
</evidence>
<dbReference type="InParanoid" id="W0RD42"/>
<dbReference type="KEGG" id="gba:J421_1507"/>
<dbReference type="Pfam" id="PF14344">
    <property type="entry name" value="DUF4397"/>
    <property type="match status" value="1"/>
</dbReference>
<feature type="chain" id="PRO_5004794150" description="DUF4397 domain-containing protein" evidence="1">
    <location>
        <begin position="28"/>
        <end position="227"/>
    </location>
</feature>
<dbReference type="InterPro" id="IPR025510">
    <property type="entry name" value="DUF4397"/>
</dbReference>
<keyword evidence="4" id="KW-1185">Reference proteome</keyword>
<sequence length="227" mass="22872">MTDAHRSAALALLLVAAAVGCSDAPSAAGPGHAELRVVNGATTPVEVWADGMALLGRLEPATISPVLPLAPGSRRLELRPIGGGTAATTQLEASTAAPLLVAALGTTTGSVSAVALADTGAIPAPGTAKLQAVHLAAKAPAIYVWRKQADFPTPVTFMFPHPYGASTSYIQAPPGTWEVYVTPAGATSVTASNTLAHIAIPIAANQARRVAVLDSANTVRIVPLDTP</sequence>
<proteinExistence type="predicted"/>
<reference evidence="3 4" key="1">
    <citation type="journal article" date="2014" name="Genome Announc.">
        <title>Genome Sequence and Methylome of Soil Bacterium Gemmatirosa kalamazoonensis KBS708T, a Member of the Rarely Cultivated Gemmatimonadetes Phylum.</title>
        <authorList>
            <person name="Debruyn J.M."/>
            <person name="Radosevich M."/>
            <person name="Wommack K.E."/>
            <person name="Polson S.W."/>
            <person name="Hauser L.J."/>
            <person name="Fawaz M.N."/>
            <person name="Korlach J."/>
            <person name="Tsai Y.C."/>
        </authorList>
    </citation>
    <scope>NUCLEOTIDE SEQUENCE [LARGE SCALE GENOMIC DNA]</scope>
    <source>
        <strain evidence="3 4">KBS708</strain>
    </source>
</reference>
<dbReference type="OrthoDB" id="9783299at2"/>
<evidence type="ECO:0000259" key="2">
    <source>
        <dbReference type="Pfam" id="PF14344"/>
    </source>
</evidence>
<protein>
    <recommendedName>
        <fullName evidence="2">DUF4397 domain-containing protein</fullName>
    </recommendedName>
</protein>
<dbReference type="EMBL" id="CP007128">
    <property type="protein sequence ID" value="AHG89044.1"/>
    <property type="molecule type" value="Genomic_DNA"/>
</dbReference>
<organism evidence="3 4">
    <name type="scientific">Gemmatirosa kalamazoonensis</name>
    <dbReference type="NCBI Taxonomy" id="861299"/>
    <lineage>
        <taxon>Bacteria</taxon>
        <taxon>Pseudomonadati</taxon>
        <taxon>Gemmatimonadota</taxon>
        <taxon>Gemmatimonadia</taxon>
        <taxon>Gemmatimonadales</taxon>
        <taxon>Gemmatimonadaceae</taxon>
        <taxon>Gemmatirosa</taxon>
    </lineage>
</organism>
<dbReference type="RefSeq" id="WP_025410559.1">
    <property type="nucleotide sequence ID" value="NZ_CP007128.1"/>
</dbReference>
<dbReference type="PROSITE" id="PS51257">
    <property type="entry name" value="PROKAR_LIPOPROTEIN"/>
    <property type="match status" value="1"/>
</dbReference>
<dbReference type="Proteomes" id="UP000019151">
    <property type="component" value="Chromosome"/>
</dbReference>
<dbReference type="HOGENOM" id="CLU_1218353_0_0_0"/>
<evidence type="ECO:0000313" key="3">
    <source>
        <dbReference type="EMBL" id="AHG89044.1"/>
    </source>
</evidence>
<keyword evidence="1" id="KW-0732">Signal</keyword>